<evidence type="ECO:0000256" key="1">
    <source>
        <dbReference type="ARBA" id="ARBA00008138"/>
    </source>
</evidence>
<dbReference type="AlphaFoldDB" id="A0A3E1YE96"/>
<name>A0A3E1YE96_9BACT</name>
<keyword evidence="4" id="KW-0949">S-adenosyl-L-methionine</keyword>
<dbReference type="RefSeq" id="WP_116974779.1">
    <property type="nucleotide sequence ID" value="NZ_QPMM01000002.1"/>
</dbReference>
<dbReference type="SUPFAM" id="SSF53335">
    <property type="entry name" value="S-adenosyl-L-methionine-dependent methyltransferases"/>
    <property type="match status" value="1"/>
</dbReference>
<keyword evidence="6" id="KW-1185">Reference proteome</keyword>
<sequence length="293" mass="34188">MSRFPSRNMGIYMATFRAIESTKPETERLLFDPYAVNFLSGFHRFLIKLCQIRFIRSFFINYIQYNWPGTYTAGIARTRLIDDMLMEAVVKEGINQIIILNARFDTRAHRLNIAKRVNFVEIDHPQLQRVKKAVMHPYTNEKAIPVDYLELDLNSERLADVMPSPLLPKHYKTLFIWEALTTNHELQEAEAIFEYLKDFPSGTQVIFTYVNKSVFEKPAENFGFLQINSLLKKVGEEWDFGLNPAELPLFMAQRNMKVRYDGGAADYRATYFGDASANMKGYEYFRLVRAEVK</sequence>
<comment type="caution">
    <text evidence="5">The sequence shown here is derived from an EMBL/GenBank/DDBJ whole genome shotgun (WGS) entry which is preliminary data.</text>
</comment>
<dbReference type="InterPro" id="IPR011610">
    <property type="entry name" value="SAM_mthyl_Trfase_ML2640-like"/>
</dbReference>
<organism evidence="5 6">
    <name type="scientific">Chitinophaga silvatica</name>
    <dbReference type="NCBI Taxonomy" id="2282649"/>
    <lineage>
        <taxon>Bacteria</taxon>
        <taxon>Pseudomonadati</taxon>
        <taxon>Bacteroidota</taxon>
        <taxon>Chitinophagia</taxon>
        <taxon>Chitinophagales</taxon>
        <taxon>Chitinophagaceae</taxon>
        <taxon>Chitinophaga</taxon>
    </lineage>
</organism>
<dbReference type="OrthoDB" id="9806164at2"/>
<gene>
    <name evidence="5" type="ORF">DVR12_06460</name>
</gene>
<accession>A0A3E1YE96</accession>
<dbReference type="InterPro" id="IPR007213">
    <property type="entry name" value="Ppm1/Ppm2/Tcmp"/>
</dbReference>
<dbReference type="InterPro" id="IPR029063">
    <property type="entry name" value="SAM-dependent_MTases_sf"/>
</dbReference>
<dbReference type="PANTHER" id="PTHR43619">
    <property type="entry name" value="S-ADENOSYL-L-METHIONINE-DEPENDENT METHYLTRANSFERASE YKTD-RELATED"/>
    <property type="match status" value="1"/>
</dbReference>
<dbReference type="Pfam" id="PF04072">
    <property type="entry name" value="LCM"/>
    <property type="match status" value="1"/>
</dbReference>
<dbReference type="GO" id="GO:0032259">
    <property type="term" value="P:methylation"/>
    <property type="evidence" value="ECO:0007669"/>
    <property type="project" value="UniProtKB-KW"/>
</dbReference>
<evidence type="ECO:0000313" key="5">
    <source>
        <dbReference type="EMBL" id="RFS24831.1"/>
    </source>
</evidence>
<dbReference type="NCBIfam" id="TIGR00027">
    <property type="entry name" value="mthyl_TIGR00027"/>
    <property type="match status" value="1"/>
</dbReference>
<evidence type="ECO:0000256" key="2">
    <source>
        <dbReference type="ARBA" id="ARBA00022603"/>
    </source>
</evidence>
<dbReference type="EMBL" id="QPMM01000002">
    <property type="protein sequence ID" value="RFS24831.1"/>
    <property type="molecule type" value="Genomic_DNA"/>
</dbReference>
<evidence type="ECO:0000256" key="4">
    <source>
        <dbReference type="RuleBase" id="RU362030"/>
    </source>
</evidence>
<protein>
    <recommendedName>
        <fullName evidence="4">S-adenosyl-L-methionine-dependent methyltransferase</fullName>
        <ecNumber evidence="4">2.1.1.-</ecNumber>
    </recommendedName>
</protein>
<keyword evidence="2 4" id="KW-0489">Methyltransferase</keyword>
<reference evidence="5 6" key="1">
    <citation type="submission" date="2018-07" db="EMBL/GenBank/DDBJ databases">
        <title>Chitinophaga K2CV101002-2 sp. nov., isolated from a monsoon evergreen broad-leaved forest soil.</title>
        <authorList>
            <person name="Lv Y."/>
        </authorList>
    </citation>
    <scope>NUCLEOTIDE SEQUENCE [LARGE SCALE GENOMIC DNA]</scope>
    <source>
        <strain evidence="5 6">GDMCC 1.1288</strain>
    </source>
</reference>
<dbReference type="EC" id="2.1.1.-" evidence="4"/>
<evidence type="ECO:0000256" key="3">
    <source>
        <dbReference type="ARBA" id="ARBA00022679"/>
    </source>
</evidence>
<comment type="similarity">
    <text evidence="1 4">Belongs to the UPF0677 family.</text>
</comment>
<dbReference type="Gene3D" id="3.40.50.150">
    <property type="entry name" value="Vaccinia Virus protein VP39"/>
    <property type="match status" value="1"/>
</dbReference>
<evidence type="ECO:0000313" key="6">
    <source>
        <dbReference type="Proteomes" id="UP000260644"/>
    </source>
</evidence>
<comment type="function">
    <text evidence="4">Exhibits S-adenosyl-L-methionine-dependent methyltransferase activity.</text>
</comment>
<proteinExistence type="inferred from homology"/>
<keyword evidence="3 5" id="KW-0808">Transferase</keyword>
<dbReference type="GO" id="GO:0008168">
    <property type="term" value="F:methyltransferase activity"/>
    <property type="evidence" value="ECO:0007669"/>
    <property type="project" value="UniProtKB-UniRule"/>
</dbReference>
<dbReference type="Proteomes" id="UP000260644">
    <property type="component" value="Unassembled WGS sequence"/>
</dbReference>
<dbReference type="PANTHER" id="PTHR43619:SF2">
    <property type="entry name" value="S-ADENOSYL-L-METHIONINE-DEPENDENT METHYLTRANSFERASES SUPERFAMILY PROTEIN"/>
    <property type="match status" value="1"/>
</dbReference>